<dbReference type="OrthoDB" id="434647at2759"/>
<evidence type="ECO:0000313" key="3">
    <source>
        <dbReference type="Proteomes" id="UP000094112"/>
    </source>
</evidence>
<feature type="transmembrane region" description="Helical" evidence="1">
    <location>
        <begin position="53"/>
        <end position="71"/>
    </location>
</feature>
<dbReference type="GeneID" id="30198249"/>
<evidence type="ECO:0000313" key="2">
    <source>
        <dbReference type="EMBL" id="ODQ60123.1"/>
    </source>
</evidence>
<dbReference type="GO" id="GO:0016020">
    <property type="term" value="C:membrane"/>
    <property type="evidence" value="ECO:0007669"/>
    <property type="project" value="UniProtKB-SubCell"/>
</dbReference>
<keyword evidence="1" id="KW-0812">Transmembrane</keyword>
<feature type="non-terminal residue" evidence="2">
    <location>
        <position position="1"/>
    </location>
</feature>
<gene>
    <name evidence="2" type="ORF">WICANDRAFT_23789</name>
</gene>
<dbReference type="Pfam" id="PF03134">
    <property type="entry name" value="TB2_DP1_HVA22"/>
    <property type="match status" value="1"/>
</dbReference>
<feature type="non-terminal residue" evidence="2">
    <location>
        <position position="81"/>
    </location>
</feature>
<reference evidence="2 3" key="1">
    <citation type="journal article" date="2016" name="Proc. Natl. Acad. Sci. U.S.A.">
        <title>Comparative genomics of biotechnologically important yeasts.</title>
        <authorList>
            <person name="Riley R."/>
            <person name="Haridas S."/>
            <person name="Wolfe K.H."/>
            <person name="Lopes M.R."/>
            <person name="Hittinger C.T."/>
            <person name="Goeker M."/>
            <person name="Salamov A.A."/>
            <person name="Wisecaver J.H."/>
            <person name="Long T.M."/>
            <person name="Calvey C.H."/>
            <person name="Aerts A.L."/>
            <person name="Barry K.W."/>
            <person name="Choi C."/>
            <person name="Clum A."/>
            <person name="Coughlan A.Y."/>
            <person name="Deshpande S."/>
            <person name="Douglass A.P."/>
            <person name="Hanson S.J."/>
            <person name="Klenk H.-P."/>
            <person name="LaButti K.M."/>
            <person name="Lapidus A."/>
            <person name="Lindquist E.A."/>
            <person name="Lipzen A.M."/>
            <person name="Meier-Kolthoff J.P."/>
            <person name="Ohm R.A."/>
            <person name="Otillar R.P."/>
            <person name="Pangilinan J.L."/>
            <person name="Peng Y."/>
            <person name="Rokas A."/>
            <person name="Rosa C.A."/>
            <person name="Scheuner C."/>
            <person name="Sibirny A.A."/>
            <person name="Slot J.C."/>
            <person name="Stielow J.B."/>
            <person name="Sun H."/>
            <person name="Kurtzman C.P."/>
            <person name="Blackwell M."/>
            <person name="Grigoriev I.V."/>
            <person name="Jeffries T.W."/>
        </authorList>
    </citation>
    <scope>NUCLEOTIDE SEQUENCE [LARGE SCALE GENOMIC DNA]</scope>
    <source>
        <strain evidence="3">ATCC 58044 / CBS 1984 / NCYC 433 / NRRL Y-366-8</strain>
    </source>
</reference>
<comment type="caution">
    <text evidence="1">Lacks conserved residue(s) required for the propagation of feature annotation.</text>
</comment>
<feature type="transmembrane region" description="Helical" evidence="1">
    <location>
        <begin position="22"/>
        <end position="41"/>
    </location>
</feature>
<dbReference type="RefSeq" id="XP_019039330.1">
    <property type="nucleotide sequence ID" value="XM_019181003.1"/>
</dbReference>
<dbReference type="PANTHER" id="PTHR12300">
    <property type="entry name" value="HVA22-LIKE PROTEINS"/>
    <property type="match status" value="1"/>
</dbReference>
<keyword evidence="3" id="KW-1185">Reference proteome</keyword>
<dbReference type="InterPro" id="IPR004345">
    <property type="entry name" value="TB2_DP1_HVA22"/>
</dbReference>
<dbReference type="AlphaFoldDB" id="A0A1E3P443"/>
<sequence>LPLITTYKALNSNNQHLLKPWIIYWIVYSLLITLEHYLYFVLKYIPFYSFGKIYLSVWLILPQTQGSLFIYDHYLNPFLSS</sequence>
<dbReference type="EMBL" id="KV454210">
    <property type="protein sequence ID" value="ODQ60123.1"/>
    <property type="molecule type" value="Genomic_DNA"/>
</dbReference>
<comment type="subcellular location">
    <subcellularLocation>
        <location evidence="1">Membrane</location>
        <topology evidence="1">Multi-pass membrane protein</topology>
    </subcellularLocation>
</comment>
<accession>A0A1E3P443</accession>
<comment type="similarity">
    <text evidence="1">Belongs to the DP1 family.</text>
</comment>
<dbReference type="PANTHER" id="PTHR12300:SF177">
    <property type="entry name" value="PROTEIN YOP1"/>
    <property type="match status" value="1"/>
</dbReference>
<name>A0A1E3P443_WICAA</name>
<protein>
    <recommendedName>
        <fullName evidence="1">Protein YOP1</fullName>
    </recommendedName>
</protein>
<dbReference type="STRING" id="683960.A0A1E3P443"/>
<proteinExistence type="inferred from homology"/>
<keyword evidence="1" id="KW-0472">Membrane</keyword>
<keyword evidence="1" id="KW-1133">Transmembrane helix</keyword>
<dbReference type="Proteomes" id="UP000094112">
    <property type="component" value="Unassembled WGS sequence"/>
</dbReference>
<organism evidence="2 3">
    <name type="scientific">Wickerhamomyces anomalus (strain ATCC 58044 / CBS 1984 / NCYC 433 / NRRL Y-366-8)</name>
    <name type="common">Yeast</name>
    <name type="synonym">Hansenula anomala</name>
    <dbReference type="NCBI Taxonomy" id="683960"/>
    <lineage>
        <taxon>Eukaryota</taxon>
        <taxon>Fungi</taxon>
        <taxon>Dikarya</taxon>
        <taxon>Ascomycota</taxon>
        <taxon>Saccharomycotina</taxon>
        <taxon>Saccharomycetes</taxon>
        <taxon>Phaffomycetales</taxon>
        <taxon>Wickerhamomycetaceae</taxon>
        <taxon>Wickerhamomyces</taxon>
    </lineage>
</organism>
<evidence type="ECO:0000256" key="1">
    <source>
        <dbReference type="RuleBase" id="RU362006"/>
    </source>
</evidence>